<evidence type="ECO:0000313" key="2">
    <source>
        <dbReference type="Proteomes" id="UP000287908"/>
    </source>
</evidence>
<organism evidence="1 2">
    <name type="scientific">Idiomarina seosinensis</name>
    <dbReference type="NCBI Taxonomy" id="281739"/>
    <lineage>
        <taxon>Bacteria</taxon>
        <taxon>Pseudomonadati</taxon>
        <taxon>Pseudomonadota</taxon>
        <taxon>Gammaproteobacteria</taxon>
        <taxon>Alteromonadales</taxon>
        <taxon>Idiomarinaceae</taxon>
        <taxon>Idiomarina</taxon>
    </lineage>
</organism>
<reference evidence="1 2" key="1">
    <citation type="journal article" date="2011" name="Front. Microbiol.">
        <title>Genomic signatures of strain selection and enhancement in Bacillus atrophaeus var. globigii, a historical biowarfare simulant.</title>
        <authorList>
            <person name="Gibbons H.S."/>
            <person name="Broomall S.M."/>
            <person name="McNew L.A."/>
            <person name="Daligault H."/>
            <person name="Chapman C."/>
            <person name="Bruce D."/>
            <person name="Karavis M."/>
            <person name="Krepps M."/>
            <person name="McGregor P.A."/>
            <person name="Hong C."/>
            <person name="Park K.H."/>
            <person name="Akmal A."/>
            <person name="Feldman A."/>
            <person name="Lin J.S."/>
            <person name="Chang W.E."/>
            <person name="Higgs B.W."/>
            <person name="Demirev P."/>
            <person name="Lindquist J."/>
            <person name="Liem A."/>
            <person name="Fochler E."/>
            <person name="Read T.D."/>
            <person name="Tapia R."/>
            <person name="Johnson S."/>
            <person name="Bishop-Lilly K.A."/>
            <person name="Detter C."/>
            <person name="Han C."/>
            <person name="Sozhamannan S."/>
            <person name="Rosenzweig C.N."/>
            <person name="Skowronski E.W."/>
        </authorList>
    </citation>
    <scope>NUCLEOTIDE SEQUENCE [LARGE SCALE GENOMIC DNA]</scope>
    <source>
        <strain evidence="1 2">CL-SP19</strain>
    </source>
</reference>
<sequence length="79" mass="9024">MPTYRVNYQHIGSNDEMTLEIPTDSASASKQQLEDAIAKRLADRILPHAELAIRHDDGRNVAEKLEKAYDLIITDYQRV</sequence>
<accession>A0A432ZIC9</accession>
<evidence type="ECO:0000313" key="1">
    <source>
        <dbReference type="EMBL" id="RUO77644.1"/>
    </source>
</evidence>
<keyword evidence="2" id="KW-1185">Reference proteome</keyword>
<gene>
    <name evidence="1" type="ORF">CWI81_03980</name>
</gene>
<protein>
    <submittedName>
        <fullName evidence="1">Uncharacterized protein</fullName>
    </submittedName>
</protein>
<proteinExistence type="predicted"/>
<name>A0A432ZIC9_9GAMM</name>
<comment type="caution">
    <text evidence="1">The sequence shown here is derived from an EMBL/GenBank/DDBJ whole genome shotgun (WGS) entry which is preliminary data.</text>
</comment>
<dbReference type="Proteomes" id="UP000287908">
    <property type="component" value="Unassembled WGS sequence"/>
</dbReference>
<dbReference type="EMBL" id="PIQF01000001">
    <property type="protein sequence ID" value="RUO77644.1"/>
    <property type="molecule type" value="Genomic_DNA"/>
</dbReference>
<dbReference type="RefSeq" id="WP_126783916.1">
    <property type="nucleotide sequence ID" value="NZ_PIQF01000001.1"/>
</dbReference>
<dbReference type="AlphaFoldDB" id="A0A432ZIC9"/>
<dbReference type="OrthoDB" id="6238969at2"/>